<feature type="domain" description="DUF4440" evidence="2">
    <location>
        <begin position="54"/>
        <end position="159"/>
    </location>
</feature>
<dbReference type="EMBL" id="WNKZ01000044">
    <property type="protein sequence ID" value="MTV54168.1"/>
    <property type="molecule type" value="Genomic_DNA"/>
</dbReference>
<dbReference type="AlphaFoldDB" id="A0A6I3SY79"/>
<organism evidence="3 4">
    <name type="scientific">Pseudoduganella buxea</name>
    <dbReference type="NCBI Taxonomy" id="1949069"/>
    <lineage>
        <taxon>Bacteria</taxon>
        <taxon>Pseudomonadati</taxon>
        <taxon>Pseudomonadota</taxon>
        <taxon>Betaproteobacteria</taxon>
        <taxon>Burkholderiales</taxon>
        <taxon>Oxalobacteraceae</taxon>
        <taxon>Telluria group</taxon>
        <taxon>Pseudoduganella</taxon>
    </lineage>
</organism>
<evidence type="ECO:0000259" key="2">
    <source>
        <dbReference type="Pfam" id="PF14534"/>
    </source>
</evidence>
<name>A0A6I3SY79_9BURK</name>
<dbReference type="SUPFAM" id="SSF54427">
    <property type="entry name" value="NTF2-like"/>
    <property type="match status" value="1"/>
</dbReference>
<dbReference type="RefSeq" id="WP_155471468.1">
    <property type="nucleotide sequence ID" value="NZ_BMKG01000020.1"/>
</dbReference>
<evidence type="ECO:0000313" key="4">
    <source>
        <dbReference type="Proteomes" id="UP000430634"/>
    </source>
</evidence>
<evidence type="ECO:0000313" key="3">
    <source>
        <dbReference type="EMBL" id="MTV54168.1"/>
    </source>
</evidence>
<reference evidence="3 4" key="1">
    <citation type="submission" date="2019-11" db="EMBL/GenBank/DDBJ databases">
        <title>Type strains purchased from KCTC, JCM and DSMZ.</title>
        <authorList>
            <person name="Lu H."/>
        </authorList>
    </citation>
    <scope>NUCLEOTIDE SEQUENCE [LARGE SCALE GENOMIC DNA]</scope>
    <source>
        <strain evidence="3 4">KCTC 52429</strain>
    </source>
</reference>
<dbReference type="Pfam" id="PF14534">
    <property type="entry name" value="DUF4440"/>
    <property type="match status" value="1"/>
</dbReference>
<feature type="chain" id="PRO_5026134765" evidence="1">
    <location>
        <begin position="26"/>
        <end position="176"/>
    </location>
</feature>
<dbReference type="Gene3D" id="3.10.450.50">
    <property type="match status" value="1"/>
</dbReference>
<sequence length="176" mass="19216">MQPMQLSLSAALLAASCLCPGNAHGVVRMAVQDAPAPVGPNTAGPNAAALDSVWTAEQEWLQAIRRGDAMALRTILSSDHIHVGSNGRLRHKTEMLLALQRGQLRFLTYDIGSYDIRITGTAAIVTGTYHTQLVRQGVRGISAGRYIRVWVRDERGWRLMVHQIAETTLPRGKKAP</sequence>
<evidence type="ECO:0000256" key="1">
    <source>
        <dbReference type="SAM" id="SignalP"/>
    </source>
</evidence>
<proteinExistence type="predicted"/>
<dbReference type="InterPro" id="IPR032710">
    <property type="entry name" value="NTF2-like_dom_sf"/>
</dbReference>
<keyword evidence="1" id="KW-0732">Signal</keyword>
<dbReference type="InterPro" id="IPR027843">
    <property type="entry name" value="DUF4440"/>
</dbReference>
<protein>
    <submittedName>
        <fullName evidence="3">DUF4440 domain-containing protein</fullName>
    </submittedName>
</protein>
<gene>
    <name evidence="3" type="ORF">GM672_15665</name>
</gene>
<accession>A0A6I3SY79</accession>
<feature type="signal peptide" evidence="1">
    <location>
        <begin position="1"/>
        <end position="25"/>
    </location>
</feature>
<comment type="caution">
    <text evidence="3">The sequence shown here is derived from an EMBL/GenBank/DDBJ whole genome shotgun (WGS) entry which is preliminary data.</text>
</comment>
<dbReference type="OrthoDB" id="8912653at2"/>
<dbReference type="Proteomes" id="UP000430634">
    <property type="component" value="Unassembled WGS sequence"/>
</dbReference>